<dbReference type="EMBL" id="CADCXU010030623">
    <property type="protein sequence ID" value="CAB0016894.1"/>
    <property type="molecule type" value="Genomic_DNA"/>
</dbReference>
<keyword evidence="4" id="KW-0804">Transcription</keyword>
<dbReference type="Pfam" id="PF11571">
    <property type="entry name" value="Med27"/>
    <property type="match status" value="1"/>
</dbReference>
<organism evidence="6 7">
    <name type="scientific">Nesidiocoris tenuis</name>
    <dbReference type="NCBI Taxonomy" id="355587"/>
    <lineage>
        <taxon>Eukaryota</taxon>
        <taxon>Metazoa</taxon>
        <taxon>Ecdysozoa</taxon>
        <taxon>Arthropoda</taxon>
        <taxon>Hexapoda</taxon>
        <taxon>Insecta</taxon>
        <taxon>Pterygota</taxon>
        <taxon>Neoptera</taxon>
        <taxon>Paraneoptera</taxon>
        <taxon>Hemiptera</taxon>
        <taxon>Heteroptera</taxon>
        <taxon>Panheteroptera</taxon>
        <taxon>Cimicomorpha</taxon>
        <taxon>Miridae</taxon>
        <taxon>Dicyphina</taxon>
        <taxon>Nesidiocoris</taxon>
    </lineage>
</organism>
<evidence type="ECO:0000256" key="3">
    <source>
        <dbReference type="ARBA" id="ARBA00023015"/>
    </source>
</evidence>
<name>A0A6H5HQG1_9HEMI</name>
<comment type="similarity">
    <text evidence="2">Belongs to the Mediator complex subunit 27 family.</text>
</comment>
<dbReference type="GO" id="GO:0003713">
    <property type="term" value="F:transcription coactivator activity"/>
    <property type="evidence" value="ECO:0007669"/>
    <property type="project" value="TreeGrafter"/>
</dbReference>
<gene>
    <name evidence="6" type="ORF">NTEN_LOCUS21016</name>
</gene>
<dbReference type="InterPro" id="IPR021627">
    <property type="entry name" value="Mediator_Med27"/>
</dbReference>
<comment type="subcellular location">
    <subcellularLocation>
        <location evidence="1">Nucleus</location>
    </subcellularLocation>
</comment>
<dbReference type="PANTHER" id="PTHR13130:SF4">
    <property type="entry name" value="MEDIATOR OF RNA POLYMERASE II TRANSCRIPTION SUBUNIT 27"/>
    <property type="match status" value="1"/>
</dbReference>
<keyword evidence="7" id="KW-1185">Reference proteome</keyword>
<keyword evidence="5" id="KW-0539">Nucleus</keyword>
<keyword evidence="3" id="KW-0805">Transcription regulation</keyword>
<evidence type="ECO:0000256" key="4">
    <source>
        <dbReference type="ARBA" id="ARBA00023163"/>
    </source>
</evidence>
<proteinExistence type="inferred from homology"/>
<evidence type="ECO:0000256" key="5">
    <source>
        <dbReference type="ARBA" id="ARBA00023242"/>
    </source>
</evidence>
<evidence type="ECO:0000256" key="2">
    <source>
        <dbReference type="ARBA" id="ARBA00008048"/>
    </source>
</evidence>
<sequence>MDRRKIDMYFGPRHSGMEMKLYKAFMKSLETPVPKVDQSAPALAVAHYYNLATMAAERSKLARIEMENRLTLRIINETYRTRGKVDTSMPSMSRSTNFYERSFKNKYIEKVNMKLHHMIQNSKPCVMTKAAMDEDFKRSLKTMIFQAHYKQYYSNLIPELELWDICPLATESRTCCDMSKRVQCYLDIGIDDPKTPKLIKLGRLYLELYNDFAPVAANNFLRFVKGYQGRSYKGWTSLSRDVEQAVANLPQPTGPFALGNSGLLSQECSQERQAMYSQLVRSYKWTDKIHEYSSLAAQLLGQNQLKRSYIVTGSNKRRRAQASCHNVPMQTVDQVISAIDRQFPDMNISVSRPFITNAVMQVTLGKVLQAVVAFKGLMIEWVVIKGHGETLDLWTESRHKVFRKITENSHAAMLHFSSPTLPELAVRSFMRPLQTVRQPFAQRPAPDVERFPNTGSSS</sequence>
<dbReference type="Gene3D" id="2.40.100.10">
    <property type="entry name" value="Cyclophilin-like"/>
    <property type="match status" value="1"/>
</dbReference>
<reference evidence="6 7" key="1">
    <citation type="submission" date="2020-02" db="EMBL/GenBank/DDBJ databases">
        <authorList>
            <person name="Ferguson B K."/>
        </authorList>
    </citation>
    <scope>NUCLEOTIDE SEQUENCE [LARGE SCALE GENOMIC DNA]</scope>
</reference>
<dbReference type="SUPFAM" id="SSF50891">
    <property type="entry name" value="Cyclophilin-like"/>
    <property type="match status" value="1"/>
</dbReference>
<dbReference type="PANTHER" id="PTHR13130">
    <property type="entry name" value="34 KDA TRANSCRIPTIONAL CO-ACTIVATOR-RELATED"/>
    <property type="match status" value="1"/>
</dbReference>
<dbReference type="InterPro" id="IPR029000">
    <property type="entry name" value="Cyclophilin-like_dom_sf"/>
</dbReference>
<dbReference type="AlphaFoldDB" id="A0A6H5HQG1"/>
<dbReference type="Proteomes" id="UP000479000">
    <property type="component" value="Unassembled WGS sequence"/>
</dbReference>
<dbReference type="OrthoDB" id="1868004at2759"/>
<evidence type="ECO:0000256" key="1">
    <source>
        <dbReference type="ARBA" id="ARBA00004123"/>
    </source>
</evidence>
<dbReference type="GO" id="GO:0006357">
    <property type="term" value="P:regulation of transcription by RNA polymerase II"/>
    <property type="evidence" value="ECO:0007669"/>
    <property type="project" value="TreeGrafter"/>
</dbReference>
<protein>
    <submittedName>
        <fullName evidence="6">Uncharacterized protein</fullName>
    </submittedName>
</protein>
<evidence type="ECO:0000313" key="7">
    <source>
        <dbReference type="Proteomes" id="UP000479000"/>
    </source>
</evidence>
<dbReference type="GO" id="GO:0016592">
    <property type="term" value="C:mediator complex"/>
    <property type="evidence" value="ECO:0007669"/>
    <property type="project" value="InterPro"/>
</dbReference>
<accession>A0A6H5HQG1</accession>
<evidence type="ECO:0000313" key="6">
    <source>
        <dbReference type="EMBL" id="CAB0016894.1"/>
    </source>
</evidence>